<evidence type="ECO:0000256" key="1">
    <source>
        <dbReference type="SAM" id="MobiDB-lite"/>
    </source>
</evidence>
<dbReference type="HOGENOM" id="CLU_2724638_0_0_1"/>
<keyword evidence="3" id="KW-1185">Reference proteome</keyword>
<proteinExistence type="predicted"/>
<name>E3MIK0_CAERE</name>
<sequence length="72" mass="8193">MLKLFGKEDKRAKEKKAKNNNNVNEKRPASAQSSNGAEITMFSLSAIVAHYKKTNKTLRSSEMRQVLLNKRI</sequence>
<feature type="compositionally biased region" description="Basic and acidic residues" evidence="1">
    <location>
        <begin position="1"/>
        <end position="12"/>
    </location>
</feature>
<protein>
    <submittedName>
        <fullName evidence="2">Uncharacterized protein</fullName>
    </submittedName>
</protein>
<evidence type="ECO:0000313" key="3">
    <source>
        <dbReference type="Proteomes" id="UP000008281"/>
    </source>
</evidence>
<gene>
    <name evidence="2" type="ORF">CRE_02387</name>
</gene>
<organism evidence="3">
    <name type="scientific">Caenorhabditis remanei</name>
    <name type="common">Caenorhabditis vulgaris</name>
    <dbReference type="NCBI Taxonomy" id="31234"/>
    <lineage>
        <taxon>Eukaryota</taxon>
        <taxon>Metazoa</taxon>
        <taxon>Ecdysozoa</taxon>
        <taxon>Nematoda</taxon>
        <taxon>Chromadorea</taxon>
        <taxon>Rhabditida</taxon>
        <taxon>Rhabditina</taxon>
        <taxon>Rhabditomorpha</taxon>
        <taxon>Rhabditoidea</taxon>
        <taxon>Rhabditidae</taxon>
        <taxon>Peloderinae</taxon>
        <taxon>Caenorhabditis</taxon>
    </lineage>
</organism>
<dbReference type="AlphaFoldDB" id="E3MIK0"/>
<accession>E3MIK0</accession>
<dbReference type="InParanoid" id="E3MIK0"/>
<dbReference type="Proteomes" id="UP000008281">
    <property type="component" value="Unassembled WGS sequence"/>
</dbReference>
<feature type="region of interest" description="Disordered" evidence="1">
    <location>
        <begin position="1"/>
        <end position="35"/>
    </location>
</feature>
<reference evidence="2" key="1">
    <citation type="submission" date="2007-07" db="EMBL/GenBank/DDBJ databases">
        <title>PCAP assembly of the Caenorhabditis remanei genome.</title>
        <authorList>
            <consortium name="The Caenorhabditis remanei Sequencing Consortium"/>
            <person name="Wilson R.K."/>
        </authorList>
    </citation>
    <scope>NUCLEOTIDE SEQUENCE [LARGE SCALE GENOMIC DNA]</scope>
    <source>
        <strain evidence="2">PB4641</strain>
    </source>
</reference>
<dbReference type="EMBL" id="DS268448">
    <property type="protein sequence ID" value="EFP02641.1"/>
    <property type="molecule type" value="Genomic_DNA"/>
</dbReference>
<evidence type="ECO:0000313" key="2">
    <source>
        <dbReference type="EMBL" id="EFP02641.1"/>
    </source>
</evidence>